<dbReference type="AlphaFoldDB" id="A0A2V1P138"/>
<evidence type="ECO:0000259" key="1">
    <source>
        <dbReference type="PROSITE" id="PS50056"/>
    </source>
</evidence>
<reference evidence="3" key="1">
    <citation type="submission" date="2018-05" db="EMBL/GenBank/DDBJ databases">
        <authorList>
            <person name="Du Z."/>
            <person name="Wang X."/>
        </authorList>
    </citation>
    <scope>NUCLEOTIDE SEQUENCE [LARGE SCALE GENOMIC DNA]</scope>
    <source>
        <strain evidence="3">WDS4C29</strain>
    </source>
</reference>
<dbReference type="Pfam" id="PF22741">
    <property type="entry name" value="PTP-NADK"/>
    <property type="match status" value="1"/>
</dbReference>
<dbReference type="Gene3D" id="3.90.190.10">
    <property type="entry name" value="Protein tyrosine phosphatase superfamily"/>
    <property type="match status" value="1"/>
</dbReference>
<gene>
    <name evidence="2" type="ORF">DFK10_12680</name>
</gene>
<accession>A0A2V1P138</accession>
<dbReference type="Proteomes" id="UP000245293">
    <property type="component" value="Unassembled WGS sequence"/>
</dbReference>
<proteinExistence type="predicted"/>
<keyword evidence="3" id="KW-1185">Reference proteome</keyword>
<evidence type="ECO:0000313" key="2">
    <source>
        <dbReference type="EMBL" id="PWG16253.1"/>
    </source>
</evidence>
<dbReference type="InterPro" id="IPR055214">
    <property type="entry name" value="PTP-NADK"/>
</dbReference>
<dbReference type="EMBL" id="QETF01000016">
    <property type="protein sequence ID" value="PWG16253.1"/>
    <property type="molecule type" value="Genomic_DNA"/>
</dbReference>
<dbReference type="InterPro" id="IPR000387">
    <property type="entry name" value="Tyr_Pase_dom"/>
</dbReference>
<dbReference type="PROSITE" id="PS50056">
    <property type="entry name" value="TYR_PHOSPHATASE_2"/>
    <property type="match status" value="1"/>
</dbReference>
<dbReference type="SUPFAM" id="SSF52799">
    <property type="entry name" value="(Phosphotyrosine protein) phosphatases II"/>
    <property type="match status" value="1"/>
</dbReference>
<dbReference type="RefSeq" id="WP_109389409.1">
    <property type="nucleotide sequence ID" value="NZ_QETF01000016.1"/>
</dbReference>
<dbReference type="InterPro" id="IPR029021">
    <property type="entry name" value="Prot-tyrosine_phosphatase-like"/>
</dbReference>
<feature type="domain" description="Tyrosine specific protein phosphatases" evidence="1">
    <location>
        <begin position="121"/>
        <end position="186"/>
    </location>
</feature>
<dbReference type="OrthoDB" id="9814896at2"/>
<comment type="caution">
    <text evidence="2">The sequence shown here is derived from an EMBL/GenBank/DDBJ whole genome shotgun (WGS) entry which is preliminary data.</text>
</comment>
<evidence type="ECO:0000313" key="3">
    <source>
        <dbReference type="Proteomes" id="UP000245293"/>
    </source>
</evidence>
<protein>
    <submittedName>
        <fullName evidence="2">Protein tyrosine phosphatase</fullName>
    </submittedName>
</protein>
<organism evidence="2 3">
    <name type="scientific">Salibaculum griseiflavum</name>
    <dbReference type="NCBI Taxonomy" id="1914409"/>
    <lineage>
        <taxon>Bacteria</taxon>
        <taxon>Pseudomonadati</taxon>
        <taxon>Pseudomonadota</taxon>
        <taxon>Alphaproteobacteria</taxon>
        <taxon>Rhodobacterales</taxon>
        <taxon>Roseobacteraceae</taxon>
        <taxon>Salibaculum</taxon>
    </lineage>
</organism>
<sequence length="228" mass="25872">MISGLFDRIHRWERGLHKRTGKDISTPRARREAWWHFQLLDHAILRHLWTNLDEIAPGVYRSNQPDPKRMRRHAANGVKTVLNLRGPSAHSPYLFEKETCEALGLTLVDLKMEARRPPDRDTLLTLIDLFPTLEKPLLLHCKSGADRAGLASAIYLLTQEGADIAAAKRMLSLRYVHLRQSATGILDHLLEQFEARQSQGPIGFRDWVALEYDPAALAASFAARKGRS</sequence>
<name>A0A2V1P138_9RHOB</name>